<evidence type="ECO:0000256" key="2">
    <source>
        <dbReference type="ARBA" id="ARBA00011771"/>
    </source>
</evidence>
<dbReference type="PROSITE" id="PS00089">
    <property type="entry name" value="RIBORED_LARGE"/>
    <property type="match status" value="1"/>
</dbReference>
<keyword evidence="6 10" id="KW-0067">ATP-binding</keyword>
<evidence type="ECO:0000256" key="11">
    <source>
        <dbReference type="RuleBase" id="RU003410"/>
    </source>
</evidence>
<dbReference type="Pfam" id="PF00317">
    <property type="entry name" value="Ribonuc_red_lgN"/>
    <property type="match status" value="1"/>
</dbReference>
<keyword evidence="7 11" id="KW-0560">Oxidoreductase</keyword>
<evidence type="ECO:0000256" key="12">
    <source>
        <dbReference type="SAM" id="MobiDB-lite"/>
    </source>
</evidence>
<evidence type="ECO:0000256" key="6">
    <source>
        <dbReference type="ARBA" id="ARBA00022840"/>
    </source>
</evidence>
<comment type="catalytic activity">
    <reaction evidence="11">
        <text>a 2'-deoxyribonucleoside 5'-diphosphate + [thioredoxin]-disulfide + H2O = a ribonucleoside 5'-diphosphate + [thioredoxin]-dithiol</text>
        <dbReference type="Rhea" id="RHEA:23252"/>
        <dbReference type="Rhea" id="RHEA-COMP:10698"/>
        <dbReference type="Rhea" id="RHEA-COMP:10700"/>
        <dbReference type="ChEBI" id="CHEBI:15377"/>
        <dbReference type="ChEBI" id="CHEBI:29950"/>
        <dbReference type="ChEBI" id="CHEBI:50058"/>
        <dbReference type="ChEBI" id="CHEBI:57930"/>
        <dbReference type="ChEBI" id="CHEBI:73316"/>
        <dbReference type="EC" id="1.17.4.1"/>
    </reaction>
</comment>
<evidence type="ECO:0000313" key="14">
    <source>
        <dbReference type="EMBL" id="KAG0671035.1"/>
    </source>
</evidence>
<dbReference type="InterPro" id="IPR005144">
    <property type="entry name" value="ATP-cone_dom"/>
</dbReference>
<dbReference type="NCBIfam" id="TIGR02506">
    <property type="entry name" value="NrdE_NrdA"/>
    <property type="match status" value="1"/>
</dbReference>
<dbReference type="InterPro" id="IPR013346">
    <property type="entry name" value="NrdE_NrdA_C"/>
</dbReference>
<accession>A0A9P7BBS3</accession>
<dbReference type="InterPro" id="IPR013509">
    <property type="entry name" value="RNR_lsu_N"/>
</dbReference>
<dbReference type="EC" id="1.17.4.1" evidence="3 11"/>
<keyword evidence="4" id="KW-0021">Allosteric enzyme</keyword>
<feature type="domain" description="ATP-cone" evidence="13">
    <location>
        <begin position="1"/>
        <end position="92"/>
    </location>
</feature>
<evidence type="ECO:0000256" key="4">
    <source>
        <dbReference type="ARBA" id="ARBA00022533"/>
    </source>
</evidence>
<evidence type="ECO:0000256" key="9">
    <source>
        <dbReference type="ARBA" id="ARBA00024942"/>
    </source>
</evidence>
<name>A0A9P7BBS3_MAUEX</name>
<dbReference type="Pfam" id="PF02867">
    <property type="entry name" value="Ribonuc_red_lgC"/>
    <property type="match status" value="1"/>
</dbReference>
<dbReference type="FunFam" id="3.20.70.20:FF:000010">
    <property type="entry name" value="Ribonucleoside-diphosphate reductase"/>
    <property type="match status" value="1"/>
</dbReference>
<evidence type="ECO:0000256" key="10">
    <source>
        <dbReference type="PROSITE-ProRule" id="PRU00492"/>
    </source>
</evidence>
<organism evidence="14 15">
    <name type="scientific">Maudiozyma exigua</name>
    <name type="common">Yeast</name>
    <name type="synonym">Kazachstania exigua</name>
    <dbReference type="NCBI Taxonomy" id="34358"/>
    <lineage>
        <taxon>Eukaryota</taxon>
        <taxon>Fungi</taxon>
        <taxon>Dikarya</taxon>
        <taxon>Ascomycota</taxon>
        <taxon>Saccharomycotina</taxon>
        <taxon>Saccharomycetes</taxon>
        <taxon>Saccharomycetales</taxon>
        <taxon>Saccharomycetaceae</taxon>
        <taxon>Maudiozyma</taxon>
    </lineage>
</organism>
<dbReference type="InterPro" id="IPR008926">
    <property type="entry name" value="RNR_R1-su_N"/>
</dbReference>
<evidence type="ECO:0000256" key="3">
    <source>
        <dbReference type="ARBA" id="ARBA00012274"/>
    </source>
</evidence>
<dbReference type="SUPFAM" id="SSF51998">
    <property type="entry name" value="PFL-like glycyl radical enzymes"/>
    <property type="match status" value="1"/>
</dbReference>
<dbReference type="SUPFAM" id="SSF48168">
    <property type="entry name" value="R1 subunit of ribonucleotide reductase, N-terminal domain"/>
    <property type="match status" value="1"/>
</dbReference>
<dbReference type="GO" id="GO:0004748">
    <property type="term" value="F:ribonucleoside-diphosphate reductase activity, thioredoxin disulfide as acceptor"/>
    <property type="evidence" value="ECO:0007669"/>
    <property type="project" value="UniProtKB-EC"/>
</dbReference>
<dbReference type="OrthoDB" id="3000483at2759"/>
<sequence>MFVIKRDGHKEPVQFDKITSRISRLSYGLDPSRIDAVKVTQRIISGVYEGVTTAELDNLAAETCAYMTTIHPDYGTLAARLAISNVHKQTKKKFSDVVSDLHNYINPANGKPAPMISDRVYDIVMKNKDFINSSIVYDRDYSFNYFGFKTLERSYLLRIDGKVAERPQHLIMRVALGIHLDDLESVVETYNLMSLRYFTHASPTLFNAGTPKPQMSSCFLVAMKEDSIEGIYDTLKECAMISKTAGGVGLHIHNVRATGSYIAGTNGTSNGIIPMVRVFNNTARYVDQGGNKRPGAFALFIEPWHADIFDFIDIRKNHGKEEIRARDLFPAMWIPDLFMKRVEANDKWTLFSPSEAPGLADVYGDEFEELYTRYEREGRGKTIKAQKLWYGILEAQTETGTPFMCYKDACNIKTNQRNLGTIKSSNLCCEIVEYSNKDETAVCNLASIALPAFIETAEDGKTSTYNFEKLHEIAKVITRNLNRVIDNNYYPVPEARNSNMKHRPIALGVQGLADTYMLLRLPFESDEAGILNKQIFETIYHASLEASMELAKKDGPYESYEGCPASEGILQMDLWNAEPFGMWDWTKLKAEIIEHGLRNSLTMAPMPTASTSQIMGYNECFEPLTSNMYQRRVLSGEFQIVNPYLLRDLVDLGIWNDSMKQHLITANGSVQGLPNVPQELKDLYKTVWEISQKKIIDMAADRSIYIDQSHSLNLFLRAPTMGKITSMHFYGWKKGLKTGMYYLRTQAASAAIQFTIDQKVADQAGQTTADIENLHRPSYVPTGTKFTDGITLEKTTSGSSSSSESIASGVSTIKLNETQPVVPQEDDLSQKKVEQINTRNTSLPGISCAEREN</sequence>
<evidence type="ECO:0000256" key="8">
    <source>
        <dbReference type="ARBA" id="ARBA00023116"/>
    </source>
</evidence>
<dbReference type="Pfam" id="PF03477">
    <property type="entry name" value="ATP-cone"/>
    <property type="match status" value="1"/>
</dbReference>
<dbReference type="GO" id="GO:0009263">
    <property type="term" value="P:deoxyribonucleotide biosynthetic process"/>
    <property type="evidence" value="ECO:0007669"/>
    <property type="project" value="UniProtKB-KW"/>
</dbReference>
<dbReference type="PROSITE" id="PS51161">
    <property type="entry name" value="ATP_CONE"/>
    <property type="match status" value="1"/>
</dbReference>
<evidence type="ECO:0000259" key="13">
    <source>
        <dbReference type="PROSITE" id="PS51161"/>
    </source>
</evidence>
<proteinExistence type="inferred from homology"/>
<comment type="similarity">
    <text evidence="1 11">Belongs to the ribonucleoside diphosphate reductase large chain family.</text>
</comment>
<dbReference type="CDD" id="cd01679">
    <property type="entry name" value="RNR_I"/>
    <property type="match status" value="1"/>
</dbReference>
<dbReference type="EMBL" id="PUHR01000016">
    <property type="protein sequence ID" value="KAG0671035.1"/>
    <property type="molecule type" value="Genomic_DNA"/>
</dbReference>
<gene>
    <name evidence="14" type="primary">RNR3</name>
    <name evidence="14" type="ORF">C6P45_001322</name>
</gene>
<keyword evidence="15" id="KW-1185">Reference proteome</keyword>
<keyword evidence="5 10" id="KW-0547">Nucleotide-binding</keyword>
<feature type="compositionally biased region" description="Polar residues" evidence="12">
    <location>
        <begin position="835"/>
        <end position="844"/>
    </location>
</feature>
<dbReference type="AlphaFoldDB" id="A0A9P7BBS3"/>
<keyword evidence="8 11" id="KW-0215">Deoxyribonucleotide synthesis</keyword>
<dbReference type="GO" id="GO:0005971">
    <property type="term" value="C:ribonucleoside-diphosphate reductase complex"/>
    <property type="evidence" value="ECO:0007669"/>
    <property type="project" value="TreeGrafter"/>
</dbReference>
<dbReference type="Gene3D" id="3.20.70.20">
    <property type="match status" value="1"/>
</dbReference>
<dbReference type="InterPro" id="IPR000788">
    <property type="entry name" value="RNR_lg_C"/>
</dbReference>
<comment type="function">
    <text evidence="9 11">Provides the precursors necessary for DNA synthesis. Catalyzes the biosynthesis of deoxyribonucleotides from the corresponding ribonucleotides.</text>
</comment>
<dbReference type="PRINTS" id="PR01183">
    <property type="entry name" value="RIBORDTASEM1"/>
</dbReference>
<protein>
    <recommendedName>
        <fullName evidence="3 11">Ribonucleoside-diphosphate reductase</fullName>
        <ecNumber evidence="3 11">1.17.4.1</ecNumber>
    </recommendedName>
</protein>
<comment type="subunit">
    <text evidence="2">Heterodimer of a large and a small subunit.</text>
</comment>
<dbReference type="PANTHER" id="PTHR11573">
    <property type="entry name" value="RIBONUCLEOSIDE-DIPHOSPHATE REDUCTASE LARGE CHAIN"/>
    <property type="match status" value="1"/>
</dbReference>
<reference evidence="14 15" key="1">
    <citation type="submission" date="2020-11" db="EMBL/GenBank/DDBJ databases">
        <title>Kefir isolates.</title>
        <authorList>
            <person name="Marcisauskas S."/>
            <person name="Kim Y."/>
            <person name="Blasche S."/>
        </authorList>
    </citation>
    <scope>NUCLEOTIDE SEQUENCE [LARGE SCALE GENOMIC DNA]</scope>
    <source>
        <strain evidence="14 15">OG2</strain>
    </source>
</reference>
<evidence type="ECO:0000256" key="1">
    <source>
        <dbReference type="ARBA" id="ARBA00010406"/>
    </source>
</evidence>
<dbReference type="GO" id="GO:0005524">
    <property type="term" value="F:ATP binding"/>
    <property type="evidence" value="ECO:0007669"/>
    <property type="project" value="UniProtKB-UniRule"/>
</dbReference>
<dbReference type="PANTHER" id="PTHR11573:SF6">
    <property type="entry name" value="RIBONUCLEOSIDE-DIPHOSPHATE REDUCTASE LARGE SUBUNIT"/>
    <property type="match status" value="1"/>
</dbReference>
<evidence type="ECO:0000313" key="15">
    <source>
        <dbReference type="Proteomes" id="UP000750334"/>
    </source>
</evidence>
<dbReference type="Proteomes" id="UP000750334">
    <property type="component" value="Unassembled WGS sequence"/>
</dbReference>
<evidence type="ECO:0000256" key="5">
    <source>
        <dbReference type="ARBA" id="ARBA00022741"/>
    </source>
</evidence>
<comment type="caution">
    <text evidence="14">The sequence shown here is derived from an EMBL/GenBank/DDBJ whole genome shotgun (WGS) entry which is preliminary data.</text>
</comment>
<dbReference type="InterPro" id="IPR039718">
    <property type="entry name" value="Rrm1"/>
</dbReference>
<evidence type="ECO:0000256" key="7">
    <source>
        <dbReference type="ARBA" id="ARBA00023002"/>
    </source>
</evidence>
<feature type="region of interest" description="Disordered" evidence="12">
    <location>
        <begin position="817"/>
        <end position="853"/>
    </location>
</feature>